<evidence type="ECO:0000313" key="2">
    <source>
        <dbReference type="Proteomes" id="UP000694720"/>
    </source>
</evidence>
<sequence length="120" mass="13398">RWLRMPGMAQVSCQSSGSGSPYPGPDHPPTCFYSFQGRFRTSLWCGSQKQSKAKQNKKSNLRIAYILEENRVPASSVETYLPRSFNVKEKAEMTPDNRFKATVSSTINMIAESSNLSSTP</sequence>
<accession>A0A8D0ZKV7</accession>
<dbReference type="Ensembl" id="ENSSSCT00035042890.1">
    <property type="protein sequence ID" value="ENSSSCP00035017150.1"/>
    <property type="gene ID" value="ENSSSCG00035032372.1"/>
</dbReference>
<organism evidence="1 2">
    <name type="scientific">Sus scrofa</name>
    <name type="common">Pig</name>
    <dbReference type="NCBI Taxonomy" id="9823"/>
    <lineage>
        <taxon>Eukaryota</taxon>
        <taxon>Metazoa</taxon>
        <taxon>Chordata</taxon>
        <taxon>Craniata</taxon>
        <taxon>Vertebrata</taxon>
        <taxon>Euteleostomi</taxon>
        <taxon>Mammalia</taxon>
        <taxon>Eutheria</taxon>
        <taxon>Laurasiatheria</taxon>
        <taxon>Artiodactyla</taxon>
        <taxon>Suina</taxon>
        <taxon>Suidae</taxon>
        <taxon>Sus</taxon>
    </lineage>
</organism>
<evidence type="ECO:0000313" key="1">
    <source>
        <dbReference type="Ensembl" id="ENSSSCP00035017150.1"/>
    </source>
</evidence>
<protein>
    <submittedName>
        <fullName evidence="1">Uncharacterized protein</fullName>
    </submittedName>
</protein>
<dbReference type="Proteomes" id="UP000694720">
    <property type="component" value="Unplaced"/>
</dbReference>
<dbReference type="AlphaFoldDB" id="A0A8D0ZKV7"/>
<proteinExistence type="predicted"/>
<reference evidence="1" key="1">
    <citation type="submission" date="2025-08" db="UniProtKB">
        <authorList>
            <consortium name="Ensembl"/>
        </authorList>
    </citation>
    <scope>IDENTIFICATION</scope>
</reference>
<name>A0A8D0ZKV7_PIG</name>